<dbReference type="RefSeq" id="WP_091033233.1">
    <property type="nucleotide sequence ID" value="NZ_FNAD01000005.1"/>
</dbReference>
<keyword evidence="8" id="KW-0067">ATP-binding</keyword>
<name>A0A1G6VUX1_9ACTN</name>
<dbReference type="SUPFAM" id="SSF81301">
    <property type="entry name" value="Nucleotidyltransferase"/>
    <property type="match status" value="1"/>
</dbReference>
<evidence type="ECO:0000256" key="4">
    <source>
        <dbReference type="ARBA" id="ARBA00022695"/>
    </source>
</evidence>
<dbReference type="InterPro" id="IPR014065">
    <property type="entry name" value="tRNA_adenylyltransferase"/>
</dbReference>
<dbReference type="GO" id="GO:0046872">
    <property type="term" value="F:metal ion binding"/>
    <property type="evidence" value="ECO:0007669"/>
    <property type="project" value="UniProtKB-KW"/>
</dbReference>
<dbReference type="Pfam" id="PF01966">
    <property type="entry name" value="HD"/>
    <property type="match status" value="1"/>
</dbReference>
<keyword evidence="6" id="KW-0547">Nucleotide-binding</keyword>
<dbReference type="CDD" id="cd00077">
    <property type="entry name" value="HDc"/>
    <property type="match status" value="1"/>
</dbReference>
<keyword evidence="2" id="KW-0808">Transferase</keyword>
<keyword evidence="9" id="KW-0460">Magnesium</keyword>
<dbReference type="EMBL" id="FNAD01000005">
    <property type="protein sequence ID" value="SDD57348.1"/>
    <property type="molecule type" value="Genomic_DNA"/>
</dbReference>
<dbReference type="SUPFAM" id="SSF81891">
    <property type="entry name" value="Poly A polymerase C-terminal region-like"/>
    <property type="match status" value="1"/>
</dbReference>
<dbReference type="Pfam" id="PF12627">
    <property type="entry name" value="PolyA_pol_RNAbd"/>
    <property type="match status" value="1"/>
</dbReference>
<dbReference type="NCBIfam" id="TIGR02692">
    <property type="entry name" value="tRNA_CCA_actino"/>
    <property type="match status" value="1"/>
</dbReference>
<dbReference type="PANTHER" id="PTHR47545">
    <property type="entry name" value="MULTIFUNCTIONAL CCA PROTEIN"/>
    <property type="match status" value="1"/>
</dbReference>
<dbReference type="PROSITE" id="PS51831">
    <property type="entry name" value="HD"/>
    <property type="match status" value="1"/>
</dbReference>
<dbReference type="InterPro" id="IPR006674">
    <property type="entry name" value="HD_domain"/>
</dbReference>
<dbReference type="GO" id="GO:0003723">
    <property type="term" value="F:RNA binding"/>
    <property type="evidence" value="ECO:0007669"/>
    <property type="project" value="UniProtKB-KW"/>
</dbReference>
<dbReference type="FunFam" id="1.10.3090.10:FF:000002">
    <property type="entry name" value="CCA tRNA nucleotidyltransferase"/>
    <property type="match status" value="1"/>
</dbReference>
<proteinExistence type="predicted"/>
<dbReference type="GO" id="GO:0005524">
    <property type="term" value="F:ATP binding"/>
    <property type="evidence" value="ECO:0007669"/>
    <property type="project" value="UniProtKB-KW"/>
</dbReference>
<sequence>MSDNSSGKEITVPPIADELGRVFAGEGYELHLVGGPVRDAVLRRTVSDLDFTTDARPEATEAILRGCCSTVWTTGADFGTIGGRFRGEQVEVTTFRADAYDRVSRNPIVRYGDNLVEDLERRDFTVNAMAVSLPGHVFCDPFGGIGDIARRTIRTPAAPESSFADDPLRMLRAARFAAQLGFEVDPLTLDAMHRMAPELGRITAERIRDEFVKLMLAPDPVVGLRLLVDTGLAEQFLPELPALRMEIDEHAQHKDVYEHSLQVLRNAIELETDGPDLLLRLAALLHDIGKPETKKIEPKGVGAAGVTFHHHDVAGARLARRRMRELRFPKADVQAVSLLIALHLRFYGYSDGDETGWTDSAVRRYVTDAGDELERLNVLVRSDCTTRNRRKAERLRRDYDRFEDRIARLRAEEDLRAVRPDLDGNAIMELLGLAPGPEVGRAWAHLKELRLERGPMPREEAEAELRAWAAAEGIAPRPGAG</sequence>
<dbReference type="InterPro" id="IPR006675">
    <property type="entry name" value="HDIG_dom"/>
</dbReference>
<evidence type="ECO:0000256" key="6">
    <source>
        <dbReference type="ARBA" id="ARBA00022741"/>
    </source>
</evidence>
<evidence type="ECO:0000313" key="13">
    <source>
        <dbReference type="Proteomes" id="UP000198949"/>
    </source>
</evidence>
<dbReference type="Proteomes" id="UP000198949">
    <property type="component" value="Unassembled WGS sequence"/>
</dbReference>
<feature type="domain" description="HD" evidence="11">
    <location>
        <begin position="256"/>
        <end position="379"/>
    </location>
</feature>
<comment type="cofactor">
    <cofactor evidence="1">
        <name>Mg(2+)</name>
        <dbReference type="ChEBI" id="CHEBI:18420"/>
    </cofactor>
</comment>
<dbReference type="InterPro" id="IPR050124">
    <property type="entry name" value="tRNA_CCA-adding_enzyme"/>
</dbReference>
<keyword evidence="3" id="KW-0819">tRNA processing</keyword>
<evidence type="ECO:0000313" key="12">
    <source>
        <dbReference type="EMBL" id="SDD57348.1"/>
    </source>
</evidence>
<dbReference type="Gene3D" id="3.30.460.10">
    <property type="entry name" value="Beta Polymerase, domain 2"/>
    <property type="match status" value="1"/>
</dbReference>
<keyword evidence="4" id="KW-0548">Nucleotidyltransferase</keyword>
<dbReference type="NCBIfam" id="TIGR00277">
    <property type="entry name" value="HDIG"/>
    <property type="match status" value="1"/>
</dbReference>
<evidence type="ECO:0000256" key="9">
    <source>
        <dbReference type="ARBA" id="ARBA00022842"/>
    </source>
</evidence>
<protein>
    <submittedName>
        <fullName evidence="12">Poly(A) polymerase</fullName>
    </submittedName>
</protein>
<dbReference type="InterPro" id="IPR003607">
    <property type="entry name" value="HD/PDEase_dom"/>
</dbReference>
<evidence type="ECO:0000256" key="7">
    <source>
        <dbReference type="ARBA" id="ARBA00022800"/>
    </source>
</evidence>
<keyword evidence="10" id="KW-0694">RNA-binding</keyword>
<dbReference type="STRING" id="58114.SAMN05216270_105142"/>
<evidence type="ECO:0000256" key="8">
    <source>
        <dbReference type="ARBA" id="ARBA00022840"/>
    </source>
</evidence>
<dbReference type="GO" id="GO:0042245">
    <property type="term" value="P:RNA repair"/>
    <property type="evidence" value="ECO:0007669"/>
    <property type="project" value="UniProtKB-KW"/>
</dbReference>
<keyword evidence="5" id="KW-0479">Metal-binding</keyword>
<dbReference type="InterPro" id="IPR002646">
    <property type="entry name" value="PolA_pol_head_dom"/>
</dbReference>
<evidence type="ECO:0000256" key="1">
    <source>
        <dbReference type="ARBA" id="ARBA00001946"/>
    </source>
</evidence>
<dbReference type="SMART" id="SM00471">
    <property type="entry name" value="HDc"/>
    <property type="match status" value="1"/>
</dbReference>
<reference evidence="13" key="1">
    <citation type="submission" date="2016-10" db="EMBL/GenBank/DDBJ databases">
        <authorList>
            <person name="Varghese N."/>
            <person name="Submissions S."/>
        </authorList>
    </citation>
    <scope>NUCLEOTIDE SEQUENCE [LARGE SCALE GENOMIC DNA]</scope>
    <source>
        <strain evidence="13">CGMCC 4.3516</strain>
    </source>
</reference>
<evidence type="ECO:0000256" key="5">
    <source>
        <dbReference type="ARBA" id="ARBA00022723"/>
    </source>
</evidence>
<keyword evidence="13" id="KW-1185">Reference proteome</keyword>
<evidence type="ECO:0000259" key="11">
    <source>
        <dbReference type="PROSITE" id="PS51831"/>
    </source>
</evidence>
<dbReference type="CDD" id="cd05398">
    <property type="entry name" value="NT_ClassII-CCAase"/>
    <property type="match status" value="1"/>
</dbReference>
<dbReference type="InterPro" id="IPR043519">
    <property type="entry name" value="NT_sf"/>
</dbReference>
<evidence type="ECO:0000256" key="2">
    <source>
        <dbReference type="ARBA" id="ARBA00022679"/>
    </source>
</evidence>
<evidence type="ECO:0000256" key="10">
    <source>
        <dbReference type="ARBA" id="ARBA00022884"/>
    </source>
</evidence>
<dbReference type="OrthoDB" id="9805698at2"/>
<accession>A0A1G6VUX1</accession>
<dbReference type="InterPro" id="IPR032828">
    <property type="entry name" value="PolyA_RNA-bd"/>
</dbReference>
<dbReference type="AlphaFoldDB" id="A0A1G6VUX1"/>
<dbReference type="GO" id="GO:0008033">
    <property type="term" value="P:tRNA processing"/>
    <property type="evidence" value="ECO:0007669"/>
    <property type="project" value="UniProtKB-KW"/>
</dbReference>
<keyword evidence="7" id="KW-0692">RNA repair</keyword>
<organism evidence="12 13">
    <name type="scientific">Glycomyces harbinensis</name>
    <dbReference type="NCBI Taxonomy" id="58114"/>
    <lineage>
        <taxon>Bacteria</taxon>
        <taxon>Bacillati</taxon>
        <taxon>Actinomycetota</taxon>
        <taxon>Actinomycetes</taxon>
        <taxon>Glycomycetales</taxon>
        <taxon>Glycomycetaceae</taxon>
        <taxon>Glycomyces</taxon>
    </lineage>
</organism>
<gene>
    <name evidence="12" type="ORF">SAMN05216270_105142</name>
</gene>
<dbReference type="Gene3D" id="1.10.3090.10">
    <property type="entry name" value="cca-adding enzyme, domain 2"/>
    <property type="match status" value="1"/>
</dbReference>
<dbReference type="PANTHER" id="PTHR47545:SF1">
    <property type="entry name" value="MULTIFUNCTIONAL CCA PROTEIN"/>
    <property type="match status" value="1"/>
</dbReference>
<dbReference type="Pfam" id="PF01743">
    <property type="entry name" value="PolyA_pol"/>
    <property type="match status" value="1"/>
</dbReference>
<evidence type="ECO:0000256" key="3">
    <source>
        <dbReference type="ARBA" id="ARBA00022694"/>
    </source>
</evidence>
<dbReference type="GO" id="GO:0016779">
    <property type="term" value="F:nucleotidyltransferase activity"/>
    <property type="evidence" value="ECO:0007669"/>
    <property type="project" value="UniProtKB-KW"/>
</dbReference>